<keyword evidence="1" id="KW-1133">Transmembrane helix</keyword>
<dbReference type="Proteomes" id="UP000738349">
    <property type="component" value="Unassembled WGS sequence"/>
</dbReference>
<keyword evidence="1" id="KW-0812">Transmembrane</keyword>
<feature type="transmembrane region" description="Helical" evidence="1">
    <location>
        <begin position="104"/>
        <end position="127"/>
    </location>
</feature>
<name>A0A9P9IP26_9HYPO</name>
<evidence type="ECO:0000256" key="1">
    <source>
        <dbReference type="SAM" id="Phobius"/>
    </source>
</evidence>
<keyword evidence="3" id="KW-1185">Reference proteome</keyword>
<comment type="caution">
    <text evidence="2">The sequence shown here is derived from an EMBL/GenBank/DDBJ whole genome shotgun (WGS) entry which is preliminary data.</text>
</comment>
<sequence>MAASTTFIPTTTVTTPYECTFWSSDNLSATATSHHVIAVVLGTETVTTTISGIVAQTTTDKATVTTADDASSITSKQTTSLVATSADHSTTISQSRNSGVSTGAIAGIAVGCAVVGLIFGFAAAWLLHRRWTGKSLAGDVKVVTTTPESKGYASIVTSPIAASASGSDSQIDQFLLAATPDKEIGAELQALGDLIHQHVENHYNVGTMTVSSSLLSQHLVNLGFTSGPTSDAVAGLCINPKSRQAGLRHVISTIVFKSIDVNSRSSLSMLPAPLAAFLQSIPFPEQHPGNPLSKHPIISTLGNAAIPESNLQSLVVPVALSKWRHLSALLLHPNAAERTPLPVSEELVAPQALALANALNTFLHYFVGADGVRRDEQTSHLQAVIIECTKLGYVLLSQPSDWQFVFGTDHPGSGRSSLVVCPGLEKLSHGDGTRYSSPRRVLEPIPSSYVRQSPRLRTESLERIPWLIVVGREANVPYVPARLQRRIPTIRSSFYTSCFDPWKPFPRQLSLHHVFYYPPSPSTYDAIMGGSINPLRRLTNLTIEYDQVPSEIRSCLELVRTCNKDLQLLIELRNEHLALLEQQTETLDRVNSIIEAAHVGLSEACEVVERCRPGAHRGKTPFRNRMKWILGDSLQFRNHEPVISRHHSAVLAELIFVRQMALWSPVADQQKAIESRSIEKAPLVFDNIALLGDFMGDVPGK</sequence>
<reference evidence="2" key="1">
    <citation type="journal article" date="2021" name="Nat. Commun.">
        <title>Genetic determinants of endophytism in the Arabidopsis root mycobiome.</title>
        <authorList>
            <person name="Mesny F."/>
            <person name="Miyauchi S."/>
            <person name="Thiergart T."/>
            <person name="Pickel B."/>
            <person name="Atanasova L."/>
            <person name="Karlsson M."/>
            <person name="Huettel B."/>
            <person name="Barry K.W."/>
            <person name="Haridas S."/>
            <person name="Chen C."/>
            <person name="Bauer D."/>
            <person name="Andreopoulos W."/>
            <person name="Pangilinan J."/>
            <person name="LaButti K."/>
            <person name="Riley R."/>
            <person name="Lipzen A."/>
            <person name="Clum A."/>
            <person name="Drula E."/>
            <person name="Henrissat B."/>
            <person name="Kohler A."/>
            <person name="Grigoriev I.V."/>
            <person name="Martin F.M."/>
            <person name="Hacquard S."/>
        </authorList>
    </citation>
    <scope>NUCLEOTIDE SEQUENCE</scope>
    <source>
        <strain evidence="2">MPI-CAGE-AT-0147</strain>
    </source>
</reference>
<protein>
    <recommendedName>
        <fullName evidence="4">Transmembrane protein</fullName>
    </recommendedName>
</protein>
<gene>
    <name evidence="2" type="ORF">EDB81DRAFT_663142</name>
</gene>
<keyword evidence="1" id="KW-0472">Membrane</keyword>
<dbReference type="OrthoDB" id="5240423at2759"/>
<dbReference type="AlphaFoldDB" id="A0A9P9IP26"/>
<evidence type="ECO:0008006" key="4">
    <source>
        <dbReference type="Google" id="ProtNLM"/>
    </source>
</evidence>
<evidence type="ECO:0000313" key="3">
    <source>
        <dbReference type="Proteomes" id="UP000738349"/>
    </source>
</evidence>
<accession>A0A9P9IP26</accession>
<organism evidence="2 3">
    <name type="scientific">Dactylonectria macrodidyma</name>
    <dbReference type="NCBI Taxonomy" id="307937"/>
    <lineage>
        <taxon>Eukaryota</taxon>
        <taxon>Fungi</taxon>
        <taxon>Dikarya</taxon>
        <taxon>Ascomycota</taxon>
        <taxon>Pezizomycotina</taxon>
        <taxon>Sordariomycetes</taxon>
        <taxon>Hypocreomycetidae</taxon>
        <taxon>Hypocreales</taxon>
        <taxon>Nectriaceae</taxon>
        <taxon>Dactylonectria</taxon>
    </lineage>
</organism>
<dbReference type="EMBL" id="JAGMUV010000020">
    <property type="protein sequence ID" value="KAH7126110.1"/>
    <property type="molecule type" value="Genomic_DNA"/>
</dbReference>
<proteinExistence type="predicted"/>
<evidence type="ECO:0000313" key="2">
    <source>
        <dbReference type="EMBL" id="KAH7126110.1"/>
    </source>
</evidence>